<dbReference type="SMART" id="SM00871">
    <property type="entry name" value="AraC_E_bind"/>
    <property type="match status" value="1"/>
</dbReference>
<comment type="caution">
    <text evidence="2">The sequence shown here is derived from an EMBL/GenBank/DDBJ whole genome shotgun (WGS) entry which is preliminary data.</text>
</comment>
<dbReference type="SUPFAM" id="SSF55136">
    <property type="entry name" value="Probable bacterial effector-binding domain"/>
    <property type="match status" value="1"/>
</dbReference>
<dbReference type="InterPro" id="IPR010499">
    <property type="entry name" value="AraC_E-bd"/>
</dbReference>
<keyword evidence="3" id="KW-1185">Reference proteome</keyword>
<evidence type="ECO:0000259" key="1">
    <source>
        <dbReference type="SMART" id="SM00871"/>
    </source>
</evidence>
<dbReference type="Pfam" id="PF06445">
    <property type="entry name" value="GyrI-like"/>
    <property type="match status" value="1"/>
</dbReference>
<gene>
    <name evidence="2" type="ORF">H9649_04320</name>
</gene>
<evidence type="ECO:0000313" key="2">
    <source>
        <dbReference type="EMBL" id="MBD7983796.1"/>
    </source>
</evidence>
<proteinExistence type="predicted"/>
<name>A0ABR8U6Y7_9BACL</name>
<dbReference type="Gene3D" id="3.20.80.10">
    <property type="entry name" value="Regulatory factor, effector binding domain"/>
    <property type="match status" value="1"/>
</dbReference>
<dbReference type="EMBL" id="JACSQN010000003">
    <property type="protein sequence ID" value="MBD7983796.1"/>
    <property type="molecule type" value="Genomic_DNA"/>
</dbReference>
<dbReference type="InterPro" id="IPR029442">
    <property type="entry name" value="GyrI-like"/>
</dbReference>
<dbReference type="RefSeq" id="WP_191693486.1">
    <property type="nucleotide sequence ID" value="NZ_JACSQN010000003.1"/>
</dbReference>
<organism evidence="2 3">
    <name type="scientific">Sporosarcina quadrami</name>
    <dbReference type="NCBI Taxonomy" id="2762234"/>
    <lineage>
        <taxon>Bacteria</taxon>
        <taxon>Bacillati</taxon>
        <taxon>Bacillota</taxon>
        <taxon>Bacilli</taxon>
        <taxon>Bacillales</taxon>
        <taxon>Caryophanaceae</taxon>
        <taxon>Sporosarcina</taxon>
    </lineage>
</organism>
<dbReference type="InterPro" id="IPR011256">
    <property type="entry name" value="Reg_factor_effector_dom_sf"/>
</dbReference>
<feature type="domain" description="AraC effector-binding" evidence="1">
    <location>
        <begin position="1"/>
        <end position="139"/>
    </location>
</feature>
<protein>
    <submittedName>
        <fullName evidence="2">GyrI-like domain-containing protein</fullName>
    </submittedName>
</protein>
<evidence type="ECO:0000313" key="3">
    <source>
        <dbReference type="Proteomes" id="UP000626786"/>
    </source>
</evidence>
<dbReference type="Proteomes" id="UP000626786">
    <property type="component" value="Unassembled WGS sequence"/>
</dbReference>
<reference evidence="2 3" key="1">
    <citation type="submission" date="2020-08" db="EMBL/GenBank/DDBJ databases">
        <title>A Genomic Blueprint of the Chicken Gut Microbiome.</title>
        <authorList>
            <person name="Gilroy R."/>
            <person name="Ravi A."/>
            <person name="Getino M."/>
            <person name="Pursley I."/>
            <person name="Horton D.L."/>
            <person name="Alikhan N.-F."/>
            <person name="Baker D."/>
            <person name="Gharbi K."/>
            <person name="Hall N."/>
            <person name="Watson M."/>
            <person name="Adriaenssens E.M."/>
            <person name="Foster-Nyarko E."/>
            <person name="Jarju S."/>
            <person name="Secka A."/>
            <person name="Antonio M."/>
            <person name="Oren A."/>
            <person name="Chaudhuri R."/>
            <person name="La Ragione R.M."/>
            <person name="Hildebrand F."/>
            <person name="Pallen M.J."/>
        </authorList>
    </citation>
    <scope>NUCLEOTIDE SEQUENCE [LARGE SCALE GENOMIC DNA]</scope>
    <source>
        <strain evidence="2 3">Sa2YVA2</strain>
    </source>
</reference>
<accession>A0ABR8U6Y7</accession>
<sequence>METRIEILEEFKVRGFELKGSASQIPALWDKLYAETPVSGSKAEESFGVTLAIKEGVFHYLAGINAELAEGIPDTQEVLIPSGKFIVAKVEGGVEKIPEAFGRLMQRQDIQLRQSYAFERYIHPVGSVGYETEVWVAIL</sequence>